<evidence type="ECO:0000256" key="9">
    <source>
        <dbReference type="ARBA" id="ARBA00031306"/>
    </source>
</evidence>
<evidence type="ECO:0000256" key="1">
    <source>
        <dbReference type="ARBA" id="ARBA00001946"/>
    </source>
</evidence>
<dbReference type="InterPro" id="IPR024932">
    <property type="entry name" value="ApbE"/>
</dbReference>
<evidence type="ECO:0000313" key="12">
    <source>
        <dbReference type="Proteomes" id="UP000188181"/>
    </source>
</evidence>
<dbReference type="RefSeq" id="WP_146682690.1">
    <property type="nucleotide sequence ID" value="NZ_CP019646.1"/>
</dbReference>
<name>A0A1Q2MCJ5_9BACT</name>
<evidence type="ECO:0000256" key="2">
    <source>
        <dbReference type="ARBA" id="ARBA00011955"/>
    </source>
</evidence>
<dbReference type="Pfam" id="PF02424">
    <property type="entry name" value="ApbE"/>
    <property type="match status" value="1"/>
</dbReference>
<dbReference type="GO" id="GO:0016740">
    <property type="term" value="F:transferase activity"/>
    <property type="evidence" value="ECO:0007669"/>
    <property type="project" value="UniProtKB-KW"/>
</dbReference>
<keyword evidence="5" id="KW-0808">Transferase</keyword>
<keyword evidence="4" id="KW-0285">Flavoprotein</keyword>
<dbReference type="AlphaFoldDB" id="A0A1Q2MCJ5"/>
<dbReference type="STRING" id="1851148.SMSP2_00774"/>
<evidence type="ECO:0000256" key="5">
    <source>
        <dbReference type="ARBA" id="ARBA00022679"/>
    </source>
</evidence>
<keyword evidence="7" id="KW-0274">FAD</keyword>
<evidence type="ECO:0000256" key="3">
    <source>
        <dbReference type="ARBA" id="ARBA00016337"/>
    </source>
</evidence>
<dbReference type="GO" id="GO:0046872">
    <property type="term" value="F:metal ion binding"/>
    <property type="evidence" value="ECO:0007669"/>
    <property type="project" value="UniProtKB-KW"/>
</dbReference>
<keyword evidence="12" id="KW-1185">Reference proteome</keyword>
<evidence type="ECO:0000256" key="4">
    <source>
        <dbReference type="ARBA" id="ARBA00022630"/>
    </source>
</evidence>
<gene>
    <name evidence="11" type="primary">apbE_1</name>
    <name evidence="11" type="ORF">SMSP2_00774</name>
</gene>
<evidence type="ECO:0000256" key="6">
    <source>
        <dbReference type="ARBA" id="ARBA00022723"/>
    </source>
</evidence>
<keyword evidence="6" id="KW-0479">Metal-binding</keyword>
<dbReference type="PANTHER" id="PTHR30040:SF2">
    <property type="entry name" value="FAD:PROTEIN FMN TRANSFERASE"/>
    <property type="match status" value="1"/>
</dbReference>
<sequence>MKKVNPIEQAHRFASEAMNSTFEAYIIHPDKKYASQAAYEGFREIELLEKDLSRYIDNSEITQISRLCCDREMTVSPWTMECLAAAAKIFAMTEGAFDITMDKDRPVKNGPVRSESGFSRLALDIDSFKVSVSGEPVTVDLGGIGKGYALEKMAEVLIEWDITDFLIHGGRSSVLARGACGGSGGWPVRITNQLKGGVITKAKLLDSAMASSGLQKGEHIINPRTGSAVSHSLASWVIHNDAAIADGLSTAFIIMKDNDIQQLCEKESAKAIIIDCGNPNVVFAGDWRHES</sequence>
<comment type="catalytic activity">
    <reaction evidence="10">
        <text>L-threonyl-[protein] + FAD = FMN-L-threonyl-[protein] + AMP + H(+)</text>
        <dbReference type="Rhea" id="RHEA:36847"/>
        <dbReference type="Rhea" id="RHEA-COMP:11060"/>
        <dbReference type="Rhea" id="RHEA-COMP:11061"/>
        <dbReference type="ChEBI" id="CHEBI:15378"/>
        <dbReference type="ChEBI" id="CHEBI:30013"/>
        <dbReference type="ChEBI" id="CHEBI:57692"/>
        <dbReference type="ChEBI" id="CHEBI:74257"/>
        <dbReference type="ChEBI" id="CHEBI:456215"/>
        <dbReference type="EC" id="2.7.1.180"/>
    </reaction>
</comment>
<evidence type="ECO:0000256" key="10">
    <source>
        <dbReference type="ARBA" id="ARBA00048540"/>
    </source>
</evidence>
<keyword evidence="8" id="KW-0460">Magnesium</keyword>
<dbReference type="InterPro" id="IPR003374">
    <property type="entry name" value="ApbE-like_sf"/>
</dbReference>
<dbReference type="OrthoDB" id="9778595at2"/>
<proteinExistence type="predicted"/>
<keyword evidence="11" id="KW-0449">Lipoprotein</keyword>
<dbReference type="SUPFAM" id="SSF143631">
    <property type="entry name" value="ApbE-like"/>
    <property type="match status" value="1"/>
</dbReference>
<dbReference type="EMBL" id="CP019646">
    <property type="protein sequence ID" value="AQQ70426.1"/>
    <property type="molecule type" value="Genomic_DNA"/>
</dbReference>
<protein>
    <recommendedName>
        <fullName evidence="3">FAD:protein FMN transferase</fullName>
        <ecNumber evidence="2">2.7.1.180</ecNumber>
    </recommendedName>
    <alternativeName>
        <fullName evidence="9">Flavin transferase</fullName>
    </alternativeName>
</protein>
<dbReference type="PANTHER" id="PTHR30040">
    <property type="entry name" value="THIAMINE BIOSYNTHESIS LIPOPROTEIN APBE"/>
    <property type="match status" value="1"/>
</dbReference>
<dbReference type="Proteomes" id="UP000188181">
    <property type="component" value="Chromosome"/>
</dbReference>
<organism evidence="11 12">
    <name type="scientific">Limihaloglobus sulfuriphilus</name>
    <dbReference type="NCBI Taxonomy" id="1851148"/>
    <lineage>
        <taxon>Bacteria</taxon>
        <taxon>Pseudomonadati</taxon>
        <taxon>Planctomycetota</taxon>
        <taxon>Phycisphaerae</taxon>
        <taxon>Sedimentisphaerales</taxon>
        <taxon>Sedimentisphaeraceae</taxon>
        <taxon>Limihaloglobus</taxon>
    </lineage>
</organism>
<dbReference type="EC" id="2.7.1.180" evidence="2"/>
<dbReference type="Gene3D" id="3.10.520.10">
    <property type="entry name" value="ApbE-like domains"/>
    <property type="match status" value="1"/>
</dbReference>
<dbReference type="KEGG" id="pbas:SMSP2_00774"/>
<evidence type="ECO:0000256" key="7">
    <source>
        <dbReference type="ARBA" id="ARBA00022827"/>
    </source>
</evidence>
<accession>A0A1Q2MCJ5</accession>
<comment type="cofactor">
    <cofactor evidence="1">
        <name>Mg(2+)</name>
        <dbReference type="ChEBI" id="CHEBI:18420"/>
    </cofactor>
</comment>
<reference evidence="12" key="1">
    <citation type="submission" date="2017-02" db="EMBL/GenBank/DDBJ databases">
        <title>Comparative genomics and description of representatives of a novel lineage of planctomycetes thriving in anoxic sediments.</title>
        <authorList>
            <person name="Spring S."/>
            <person name="Bunk B."/>
            <person name="Sproer C."/>
        </authorList>
    </citation>
    <scope>NUCLEOTIDE SEQUENCE [LARGE SCALE GENOMIC DNA]</scope>
    <source>
        <strain evidence="12">SM-Chi-D1</strain>
    </source>
</reference>
<evidence type="ECO:0000256" key="8">
    <source>
        <dbReference type="ARBA" id="ARBA00022842"/>
    </source>
</evidence>
<evidence type="ECO:0000313" key="11">
    <source>
        <dbReference type="EMBL" id="AQQ70426.1"/>
    </source>
</evidence>